<evidence type="ECO:0000313" key="2">
    <source>
        <dbReference type="EMBL" id="BAY83250.1"/>
    </source>
</evidence>
<comment type="function">
    <text evidence="1">Catalyzes the decarbonylation of fatty aldehydes to alkanes.</text>
</comment>
<comment type="catalytic activity">
    <reaction evidence="1">
        <text>a long-chain fatty aldehyde + 2 NADPH + O2 + H(+) = a long-chain alkane + formate + 2 NADP(+) + H2O</text>
        <dbReference type="Rhea" id="RHEA:21440"/>
        <dbReference type="ChEBI" id="CHEBI:15377"/>
        <dbReference type="ChEBI" id="CHEBI:15378"/>
        <dbReference type="ChEBI" id="CHEBI:15379"/>
        <dbReference type="ChEBI" id="CHEBI:15740"/>
        <dbReference type="ChEBI" id="CHEBI:17176"/>
        <dbReference type="ChEBI" id="CHEBI:57783"/>
        <dbReference type="ChEBI" id="CHEBI:58349"/>
        <dbReference type="ChEBI" id="CHEBI:83563"/>
        <dbReference type="EC" id="4.1.99.5"/>
    </reaction>
</comment>
<feature type="binding site" evidence="1">
    <location>
        <position position="147"/>
    </location>
    <ligand>
        <name>Fe cation</name>
        <dbReference type="ChEBI" id="CHEBI:24875"/>
        <label>2</label>
    </ligand>
</feature>
<dbReference type="GO" id="GO:0071771">
    <property type="term" value="F:aldehyde oxygenase (deformylating) activity"/>
    <property type="evidence" value="ECO:0007669"/>
    <property type="project" value="UniProtKB-UniRule"/>
</dbReference>
<dbReference type="InterPro" id="IPR022612">
    <property type="entry name" value="Ald_deCOase"/>
</dbReference>
<keyword evidence="1" id="KW-0456">Lyase</keyword>
<reference evidence="2 3" key="1">
    <citation type="submission" date="2017-06" db="EMBL/GenBank/DDBJ databases">
        <title>Genome sequencing of cyanobaciteial culture collection at National Institute for Environmental Studies (NIES).</title>
        <authorList>
            <person name="Hirose Y."/>
            <person name="Shimura Y."/>
            <person name="Fujisawa T."/>
            <person name="Nakamura Y."/>
            <person name="Kawachi M."/>
        </authorList>
    </citation>
    <scope>NUCLEOTIDE SEQUENCE [LARGE SCALE GENOMIC DNA]</scope>
    <source>
        <strain evidence="2 3">NIES-267</strain>
    </source>
</reference>
<dbReference type="Proteomes" id="UP000218418">
    <property type="component" value="Chromosome"/>
</dbReference>
<name>A0A1Z4LPS9_9CYAN</name>
<gene>
    <name evidence="2" type="ORF">NIES267_27370</name>
</gene>
<keyword evidence="1" id="KW-0521">NADP</keyword>
<dbReference type="HAMAP" id="MF_00931">
    <property type="entry name" value="Aldeh_decarbonylase"/>
    <property type="match status" value="1"/>
</dbReference>
<keyword evidence="3" id="KW-1185">Reference proteome</keyword>
<feature type="binding site" evidence="1">
    <location>
        <position position="63"/>
    </location>
    <ligand>
        <name>Fe cation</name>
        <dbReference type="ChEBI" id="CHEBI:24875"/>
        <label>1</label>
    </ligand>
</feature>
<protein>
    <recommendedName>
        <fullName evidence="1">Aldehyde decarbonylase</fullName>
        <shortName evidence="1">AD</shortName>
        <ecNumber evidence="1">4.1.99.5</ecNumber>
    </recommendedName>
    <alternativeName>
        <fullName evidence="1">Fatty aldehyde decarbonylase</fullName>
    </alternativeName>
</protein>
<dbReference type="OrthoDB" id="482319at2"/>
<organism evidence="2 3">
    <name type="scientific">Calothrix parasitica NIES-267</name>
    <dbReference type="NCBI Taxonomy" id="1973488"/>
    <lineage>
        <taxon>Bacteria</taxon>
        <taxon>Bacillati</taxon>
        <taxon>Cyanobacteriota</taxon>
        <taxon>Cyanophyceae</taxon>
        <taxon>Nostocales</taxon>
        <taxon>Calotrichaceae</taxon>
        <taxon>Calothrix</taxon>
    </lineage>
</organism>
<comment type="similarity">
    <text evidence="1">Belongs to the aldehyde decarbonylase family.</text>
</comment>
<dbReference type="InterPro" id="IPR009078">
    <property type="entry name" value="Ferritin-like_SF"/>
</dbReference>
<dbReference type="NCBIfam" id="TIGR04059">
    <property type="entry name" value="Ald_deCOase"/>
    <property type="match status" value="1"/>
</dbReference>
<feature type="binding site" evidence="1">
    <location>
        <position position="32"/>
    </location>
    <ligand>
        <name>Fe cation</name>
        <dbReference type="ChEBI" id="CHEBI:24875"/>
        <label>1</label>
    </ligand>
</feature>
<sequence length="231" mass="26255">MQELIATSELDYRSDTYKDAFSRVNAIVVEGEQEAYENYLSLAELLPDSKDDLVRLSKMEMRHKKGFMACAKNLEVTADMEFGKKLFAQLHQNFKDAEAEGKIVTCLLIQSLIIECFAIAAYHIFIPVADDFSKKITEGVVKDEYTHLNFGEEWLKAHFEESKAELEEANAQNLPIIWKMLNEVAEDAEVMAMPKDALIEDFMIQYGDALSNIGFTTRDIMRLSAYGLRAA</sequence>
<dbReference type="GO" id="GO:0046914">
    <property type="term" value="F:transition metal ion binding"/>
    <property type="evidence" value="ECO:0007669"/>
    <property type="project" value="UniProtKB-UniRule"/>
</dbReference>
<dbReference type="EC" id="4.1.99.5" evidence="1"/>
<dbReference type="Pfam" id="PF11266">
    <property type="entry name" value="Ald_deCOase"/>
    <property type="match status" value="1"/>
</dbReference>
<dbReference type="EMBL" id="AP018227">
    <property type="protein sequence ID" value="BAY83250.1"/>
    <property type="molecule type" value="Genomic_DNA"/>
</dbReference>
<feature type="binding site" evidence="1">
    <location>
        <position position="115"/>
    </location>
    <ligand>
        <name>Fe cation</name>
        <dbReference type="ChEBI" id="CHEBI:24875"/>
        <label>2</label>
    </ligand>
</feature>
<feature type="binding site" evidence="1">
    <location>
        <position position="60"/>
    </location>
    <ligand>
        <name>Fe cation</name>
        <dbReference type="ChEBI" id="CHEBI:24875"/>
        <label>2</label>
    </ligand>
</feature>
<accession>A0A1Z4LPS9</accession>
<keyword evidence="1" id="KW-0479">Metal-binding</keyword>
<feature type="binding site" evidence="1">
    <location>
        <position position="60"/>
    </location>
    <ligand>
        <name>Fe cation</name>
        <dbReference type="ChEBI" id="CHEBI:24875"/>
        <label>1</label>
    </ligand>
</feature>
<dbReference type="CDD" id="cd00657">
    <property type="entry name" value="Ferritin_like"/>
    <property type="match status" value="1"/>
</dbReference>
<evidence type="ECO:0000313" key="3">
    <source>
        <dbReference type="Proteomes" id="UP000218418"/>
    </source>
</evidence>
<dbReference type="Gene3D" id="1.20.1260.10">
    <property type="match status" value="1"/>
</dbReference>
<evidence type="ECO:0000256" key="1">
    <source>
        <dbReference type="HAMAP-Rule" id="MF_00931"/>
    </source>
</evidence>
<dbReference type="AlphaFoldDB" id="A0A1Z4LPS9"/>
<proteinExistence type="inferred from homology"/>
<keyword evidence="1" id="KW-0408">Iron</keyword>
<dbReference type="SUPFAM" id="SSF47240">
    <property type="entry name" value="Ferritin-like"/>
    <property type="match status" value="1"/>
</dbReference>
<dbReference type="InterPro" id="IPR012347">
    <property type="entry name" value="Ferritin-like"/>
</dbReference>